<dbReference type="Proteomes" id="UP001187192">
    <property type="component" value="Unassembled WGS sequence"/>
</dbReference>
<proteinExistence type="predicted"/>
<sequence>MRTKDLRSSWFFLMSYARFTATSSYPVKFSRIEEDLINDQEGRCDFDGARSFDDESFTLLIFECRKHAPSTRDVGRALSPLTPLVLQQKSDHFQADFNVHVRALQIKPPIL</sequence>
<dbReference type="Gramene" id="FCD_00004794-RA">
    <property type="protein sequence ID" value="FCD_00004794-RA:cds"/>
    <property type="gene ID" value="FCD_00004794"/>
</dbReference>
<gene>
    <name evidence="1" type="ORF">TIFTF001_003298</name>
</gene>
<name>A0AA87ZEF6_FICCA</name>
<dbReference type="EMBL" id="BTGU01000003">
    <property type="protein sequence ID" value="GMN31519.1"/>
    <property type="molecule type" value="Genomic_DNA"/>
</dbReference>
<evidence type="ECO:0000313" key="2">
    <source>
        <dbReference type="Proteomes" id="UP001187192"/>
    </source>
</evidence>
<comment type="caution">
    <text evidence="1">The sequence shown here is derived from an EMBL/GenBank/DDBJ whole genome shotgun (WGS) entry which is preliminary data.</text>
</comment>
<evidence type="ECO:0000313" key="1">
    <source>
        <dbReference type="EMBL" id="GMN31519.1"/>
    </source>
</evidence>
<dbReference type="AlphaFoldDB" id="A0AA87ZEF6"/>
<protein>
    <submittedName>
        <fullName evidence="1">Uncharacterized protein</fullName>
    </submittedName>
</protein>
<accession>A0AA87ZEF6</accession>
<reference evidence="1" key="1">
    <citation type="submission" date="2023-07" db="EMBL/GenBank/DDBJ databases">
        <title>draft genome sequence of fig (Ficus carica).</title>
        <authorList>
            <person name="Takahashi T."/>
            <person name="Nishimura K."/>
        </authorList>
    </citation>
    <scope>NUCLEOTIDE SEQUENCE</scope>
</reference>
<organism evidence="1 2">
    <name type="scientific">Ficus carica</name>
    <name type="common">Common fig</name>
    <dbReference type="NCBI Taxonomy" id="3494"/>
    <lineage>
        <taxon>Eukaryota</taxon>
        <taxon>Viridiplantae</taxon>
        <taxon>Streptophyta</taxon>
        <taxon>Embryophyta</taxon>
        <taxon>Tracheophyta</taxon>
        <taxon>Spermatophyta</taxon>
        <taxon>Magnoliopsida</taxon>
        <taxon>eudicotyledons</taxon>
        <taxon>Gunneridae</taxon>
        <taxon>Pentapetalae</taxon>
        <taxon>rosids</taxon>
        <taxon>fabids</taxon>
        <taxon>Rosales</taxon>
        <taxon>Moraceae</taxon>
        <taxon>Ficeae</taxon>
        <taxon>Ficus</taxon>
    </lineage>
</organism>
<keyword evidence="2" id="KW-1185">Reference proteome</keyword>